<keyword evidence="2" id="KW-1185">Reference proteome</keyword>
<organism evidence="1 2">
    <name type="scientific">Penicilliopsis zonata CBS 506.65</name>
    <dbReference type="NCBI Taxonomy" id="1073090"/>
    <lineage>
        <taxon>Eukaryota</taxon>
        <taxon>Fungi</taxon>
        <taxon>Dikarya</taxon>
        <taxon>Ascomycota</taxon>
        <taxon>Pezizomycotina</taxon>
        <taxon>Eurotiomycetes</taxon>
        <taxon>Eurotiomycetidae</taxon>
        <taxon>Eurotiales</taxon>
        <taxon>Aspergillaceae</taxon>
        <taxon>Penicilliopsis</taxon>
    </lineage>
</organism>
<dbReference type="Proteomes" id="UP000184188">
    <property type="component" value="Unassembled WGS sequence"/>
</dbReference>
<name>A0A1L9S797_9EURO</name>
<gene>
    <name evidence="1" type="ORF">ASPZODRAFT_136569</name>
</gene>
<sequence>MEYSSTVPGHLLSYRKGCANHHGHHSLLGCDDLQITGRPRQLIIVIRENRVN</sequence>
<protein>
    <submittedName>
        <fullName evidence="1">Uncharacterized protein</fullName>
    </submittedName>
</protein>
<proteinExistence type="predicted"/>
<accession>A0A1L9S797</accession>
<reference evidence="2" key="1">
    <citation type="journal article" date="2017" name="Genome Biol.">
        <title>Comparative genomics reveals high biological diversity and specific adaptations in the industrially and medically important fungal genus Aspergillus.</title>
        <authorList>
            <person name="de Vries R.P."/>
            <person name="Riley R."/>
            <person name="Wiebenga A."/>
            <person name="Aguilar-Osorio G."/>
            <person name="Amillis S."/>
            <person name="Uchima C.A."/>
            <person name="Anderluh G."/>
            <person name="Asadollahi M."/>
            <person name="Askin M."/>
            <person name="Barry K."/>
            <person name="Battaglia E."/>
            <person name="Bayram O."/>
            <person name="Benocci T."/>
            <person name="Braus-Stromeyer S.A."/>
            <person name="Caldana C."/>
            <person name="Canovas D."/>
            <person name="Cerqueira G.C."/>
            <person name="Chen F."/>
            <person name="Chen W."/>
            <person name="Choi C."/>
            <person name="Clum A."/>
            <person name="Dos Santos R.A."/>
            <person name="Damasio A.R."/>
            <person name="Diallinas G."/>
            <person name="Emri T."/>
            <person name="Fekete E."/>
            <person name="Flipphi M."/>
            <person name="Freyberg S."/>
            <person name="Gallo A."/>
            <person name="Gournas C."/>
            <person name="Habgood R."/>
            <person name="Hainaut M."/>
            <person name="Harispe M.L."/>
            <person name="Henrissat B."/>
            <person name="Hilden K.S."/>
            <person name="Hope R."/>
            <person name="Hossain A."/>
            <person name="Karabika E."/>
            <person name="Karaffa L."/>
            <person name="Karanyi Z."/>
            <person name="Krasevec N."/>
            <person name="Kuo A."/>
            <person name="Kusch H."/>
            <person name="LaButti K."/>
            <person name="Lagendijk E.L."/>
            <person name="Lapidus A."/>
            <person name="Levasseur A."/>
            <person name="Lindquist E."/>
            <person name="Lipzen A."/>
            <person name="Logrieco A.F."/>
            <person name="MacCabe A."/>
            <person name="Maekelae M.R."/>
            <person name="Malavazi I."/>
            <person name="Melin P."/>
            <person name="Meyer V."/>
            <person name="Mielnichuk N."/>
            <person name="Miskei M."/>
            <person name="Molnar A.P."/>
            <person name="Mule G."/>
            <person name="Ngan C.Y."/>
            <person name="Orejas M."/>
            <person name="Orosz E."/>
            <person name="Ouedraogo J.P."/>
            <person name="Overkamp K.M."/>
            <person name="Park H.-S."/>
            <person name="Perrone G."/>
            <person name="Piumi F."/>
            <person name="Punt P.J."/>
            <person name="Ram A.F."/>
            <person name="Ramon A."/>
            <person name="Rauscher S."/>
            <person name="Record E."/>
            <person name="Riano-Pachon D.M."/>
            <person name="Robert V."/>
            <person name="Roehrig J."/>
            <person name="Ruller R."/>
            <person name="Salamov A."/>
            <person name="Salih N.S."/>
            <person name="Samson R.A."/>
            <person name="Sandor E."/>
            <person name="Sanguinetti M."/>
            <person name="Schuetze T."/>
            <person name="Sepcic K."/>
            <person name="Shelest E."/>
            <person name="Sherlock G."/>
            <person name="Sophianopoulou V."/>
            <person name="Squina F.M."/>
            <person name="Sun H."/>
            <person name="Susca A."/>
            <person name="Todd R.B."/>
            <person name="Tsang A."/>
            <person name="Unkles S.E."/>
            <person name="van de Wiele N."/>
            <person name="van Rossen-Uffink D."/>
            <person name="Oliveira J.V."/>
            <person name="Vesth T.C."/>
            <person name="Visser J."/>
            <person name="Yu J.-H."/>
            <person name="Zhou M."/>
            <person name="Andersen M.R."/>
            <person name="Archer D.B."/>
            <person name="Baker S.E."/>
            <person name="Benoit I."/>
            <person name="Brakhage A.A."/>
            <person name="Braus G.H."/>
            <person name="Fischer R."/>
            <person name="Frisvad J.C."/>
            <person name="Goldman G.H."/>
            <person name="Houbraken J."/>
            <person name="Oakley B."/>
            <person name="Pocsi I."/>
            <person name="Scazzocchio C."/>
            <person name="Seiboth B."/>
            <person name="vanKuyk P.A."/>
            <person name="Wortman J."/>
            <person name="Dyer P.S."/>
            <person name="Grigoriev I.V."/>
        </authorList>
    </citation>
    <scope>NUCLEOTIDE SEQUENCE [LARGE SCALE GENOMIC DNA]</scope>
    <source>
        <strain evidence="2">CBS 506.65</strain>
    </source>
</reference>
<evidence type="ECO:0000313" key="2">
    <source>
        <dbReference type="Proteomes" id="UP000184188"/>
    </source>
</evidence>
<dbReference type="VEuPathDB" id="FungiDB:ASPZODRAFT_136569"/>
<dbReference type="EMBL" id="KV878354">
    <property type="protein sequence ID" value="OJJ43029.1"/>
    <property type="molecule type" value="Genomic_DNA"/>
</dbReference>
<dbReference type="RefSeq" id="XP_022577539.1">
    <property type="nucleotide sequence ID" value="XM_022724089.1"/>
</dbReference>
<evidence type="ECO:0000313" key="1">
    <source>
        <dbReference type="EMBL" id="OJJ43029.1"/>
    </source>
</evidence>
<dbReference type="AlphaFoldDB" id="A0A1L9S797"/>
<dbReference type="GeneID" id="34610554"/>